<protein>
    <recommendedName>
        <fullName evidence="3">Orc1-like AAA ATPase domain-containing protein</fullName>
    </recommendedName>
</protein>
<dbReference type="EMBL" id="CP118988">
    <property type="protein sequence ID" value="WED78020.1"/>
    <property type="molecule type" value="Genomic_DNA"/>
</dbReference>
<proteinExistence type="predicted"/>
<organism evidence="1 2">
    <name type="scientific">Aeromonas allosaccharophila</name>
    <dbReference type="NCBI Taxonomy" id="656"/>
    <lineage>
        <taxon>Bacteria</taxon>
        <taxon>Pseudomonadati</taxon>
        <taxon>Pseudomonadota</taxon>
        <taxon>Gammaproteobacteria</taxon>
        <taxon>Aeromonadales</taxon>
        <taxon>Aeromonadaceae</taxon>
        <taxon>Aeromonas</taxon>
    </lineage>
</organism>
<dbReference type="Gene3D" id="1.25.40.10">
    <property type="entry name" value="Tetratricopeptide repeat domain"/>
    <property type="match status" value="1"/>
</dbReference>
<dbReference type="InterPro" id="IPR011990">
    <property type="entry name" value="TPR-like_helical_dom_sf"/>
</dbReference>
<dbReference type="Proteomes" id="UP001213721">
    <property type="component" value="Chromosome"/>
</dbReference>
<dbReference type="PRINTS" id="PR00449">
    <property type="entry name" value="RASTRNSFRMNG"/>
</dbReference>
<evidence type="ECO:0008006" key="3">
    <source>
        <dbReference type="Google" id="ProtNLM"/>
    </source>
</evidence>
<name>A0AAX3NWL2_9GAMM</name>
<dbReference type="InterPro" id="IPR027417">
    <property type="entry name" value="P-loop_NTPase"/>
</dbReference>
<evidence type="ECO:0000313" key="1">
    <source>
        <dbReference type="EMBL" id="WED78020.1"/>
    </source>
</evidence>
<dbReference type="Gene3D" id="3.40.50.300">
    <property type="entry name" value="P-loop containing nucleotide triphosphate hydrolases"/>
    <property type="match status" value="1"/>
</dbReference>
<reference evidence="1" key="1">
    <citation type="submission" date="2023-02" db="EMBL/GenBank/DDBJ databases">
        <title>The sequence of Aeromonas allosaccharophila K520.</title>
        <authorList>
            <person name="Luo X."/>
        </authorList>
    </citation>
    <scope>NUCLEOTIDE SEQUENCE</scope>
    <source>
        <strain evidence="1">K520</strain>
    </source>
</reference>
<evidence type="ECO:0000313" key="2">
    <source>
        <dbReference type="Proteomes" id="UP001213721"/>
    </source>
</evidence>
<accession>A0AAX3NWL2</accession>
<dbReference type="RefSeq" id="WP_275057779.1">
    <property type="nucleotide sequence ID" value="NZ_CP118988.1"/>
</dbReference>
<sequence>MEAQIQKTLLKREDVTFEVDNILLDLPTPSIPEYDIYEPTWTDDWRPFIHIPERLASQTVFTGRKTELLSLCEWADDSDSRKCMVWGDGGVGKTTLVIEFLHRYLEGKLDISWRPEIITFYTAKKTRWGLQGLEQISAQDIGVADVALDIARMLTNPKLDRSWFDKNPKEIIQKLAGLMADMGVNRDSHLIVLDNTETMAKNDADVQALASQINELSRRVGRVILTSRRREHIEALPIQTENWNDDEGSEFMKKRAEILECRSINQAGLSTLKKYSRLLINKPIALEVFVQAAATPGTSLDSAFQRVQRMQRQDLGHFLYDDAWSRLSPALRRVLLLMSRLGDTHDQYLMQLCCQRTDVTVSAASEAIEESRGIASITRFEGTLQITFSPEFYNYCIERYEVIDGHSTPTEEDEEWVRRRYQEFIASTNTKVHDRHMKAFVVPAARAAWKNFNEGNYPKAIECYELAELEDPDNGWLFDRYAYALMKDKKLEPALKKAEKAIQLINNEAEFHFTKGMIESRSGLESAILSLDKAAELGKPKHLCELQKAYFFIYTRPQRCTDAKSCLDNAKRNAPQDKFLDRFQSEITRFERRWLS</sequence>
<dbReference type="AlphaFoldDB" id="A0AAX3NWL2"/>
<gene>
    <name evidence="1" type="ORF">PYU98_07300</name>
</gene>
<dbReference type="SUPFAM" id="SSF48452">
    <property type="entry name" value="TPR-like"/>
    <property type="match status" value="1"/>
</dbReference>
<dbReference type="SUPFAM" id="SSF52540">
    <property type="entry name" value="P-loop containing nucleoside triphosphate hydrolases"/>
    <property type="match status" value="1"/>
</dbReference>